<gene>
    <name evidence="3" type="ORF">HII30_07340</name>
</gene>
<dbReference type="InterPro" id="IPR024425">
    <property type="entry name" value="LiaF-like_C"/>
</dbReference>
<evidence type="ECO:0000313" key="3">
    <source>
        <dbReference type="EMBL" id="NMO95583.1"/>
    </source>
</evidence>
<dbReference type="AlphaFoldDB" id="A0A848M6W3"/>
<sequence length="214" mass="24503">MERNAWIAFVLIGAGVFMLFGRWFGFFTIIALLLMAAGVQQIRFGWARRGYILLGIGAVLLLLDQMMLVIGIGLISLGFFYHKARRAHKNDSFIQQQNFMSNFDWNRAPWVMRSLSVWHVLGEADLDLSLAMPEEKETVLMFHGLLGDMDIAIPEYYGVKIEAFVLFGSIDTGRQRETGVMNRLNWRSPNYETCDYKVKCIVFYLGGDLSIRLV</sequence>
<proteinExistence type="predicted"/>
<keyword evidence="1" id="KW-0812">Transmembrane</keyword>
<dbReference type="EMBL" id="JABBPN010000005">
    <property type="protein sequence ID" value="NMO95583.1"/>
    <property type="molecule type" value="Genomic_DNA"/>
</dbReference>
<protein>
    <submittedName>
        <fullName evidence="3">Cell wall-active antibiotics response protein</fullName>
    </submittedName>
</protein>
<comment type="caution">
    <text evidence="3">The sequence shown here is derived from an EMBL/GenBank/DDBJ whole genome shotgun (WGS) entry which is preliminary data.</text>
</comment>
<dbReference type="NCBIfam" id="NF040535">
    <property type="entry name" value="LiaF_C_term"/>
    <property type="match status" value="1"/>
</dbReference>
<reference evidence="3 4" key="1">
    <citation type="submission" date="2020-04" db="EMBL/GenBank/DDBJ databases">
        <title>Paenibacillus algicola sp. nov., a novel marine bacterium producing alginate lyase.</title>
        <authorList>
            <person name="Huang H."/>
        </authorList>
    </citation>
    <scope>NUCLEOTIDE SEQUENCE [LARGE SCALE GENOMIC DNA]</scope>
    <source>
        <strain evidence="3 4">L7-75</strain>
    </source>
</reference>
<evidence type="ECO:0000256" key="1">
    <source>
        <dbReference type="SAM" id="Phobius"/>
    </source>
</evidence>
<dbReference type="Proteomes" id="UP000565468">
    <property type="component" value="Unassembled WGS sequence"/>
</dbReference>
<dbReference type="RefSeq" id="WP_169504374.1">
    <property type="nucleotide sequence ID" value="NZ_JABBPN010000005.1"/>
</dbReference>
<feature type="transmembrane region" description="Helical" evidence="1">
    <location>
        <begin position="51"/>
        <end position="81"/>
    </location>
</feature>
<dbReference type="Pfam" id="PF09922">
    <property type="entry name" value="LiaF-like_C"/>
    <property type="match status" value="1"/>
</dbReference>
<evidence type="ECO:0000313" key="4">
    <source>
        <dbReference type="Proteomes" id="UP000565468"/>
    </source>
</evidence>
<organism evidence="3 4">
    <name type="scientific">Paenibacillus lemnae</name>
    <dbReference type="NCBI Taxonomy" id="1330551"/>
    <lineage>
        <taxon>Bacteria</taxon>
        <taxon>Bacillati</taxon>
        <taxon>Bacillota</taxon>
        <taxon>Bacilli</taxon>
        <taxon>Bacillales</taxon>
        <taxon>Paenibacillaceae</taxon>
        <taxon>Paenibacillus</taxon>
    </lineage>
</organism>
<keyword evidence="1" id="KW-0472">Membrane</keyword>
<evidence type="ECO:0000259" key="2">
    <source>
        <dbReference type="Pfam" id="PF09922"/>
    </source>
</evidence>
<accession>A0A848M6W3</accession>
<feature type="transmembrane region" description="Helical" evidence="1">
    <location>
        <begin position="6"/>
        <end position="39"/>
    </location>
</feature>
<name>A0A848M6W3_PAELE</name>
<feature type="domain" description="Cell wall-active antibiotics response LiaF-like C-terminal" evidence="2">
    <location>
        <begin position="100"/>
        <end position="211"/>
    </location>
</feature>
<keyword evidence="4" id="KW-1185">Reference proteome</keyword>
<dbReference type="InterPro" id="IPR047793">
    <property type="entry name" value="LiaF_C"/>
</dbReference>
<keyword evidence="1" id="KW-1133">Transmembrane helix</keyword>